<name>A0A517M1C2_9BACT</name>
<feature type="transmembrane region" description="Helical" evidence="1">
    <location>
        <begin position="599"/>
        <end position="621"/>
    </location>
</feature>
<sequence length="628" mass="69393">MTLQPEDFWSFTEWLLRPGAFLESALLQGIALIVLAIIAGLVVGYLIAAARYGPSEGFYSVARIVREFVREDAPGTSPRRIYALARLAFKEAIRRKVLFVVGLFIVLLMFAGWYLDPKSDDPARLYISFVLTSTNYLLLMLALFISTASLPNDIKNKTIYTIVTKPVRTTEIILGRVFGFVGVGTLMIVPMAIASYFFVTGDLDHTHEIETTTVLSDDTVVGQTTDLRGHRHSFTLDSDGYGATDTQRGHQHAVFRDGDTIQVGSAQGMLRARVPVYGEMQFFDRSGRHADKGINVGYEDRKGGYGSAGLSRLVNTGGTQARRIEHGYVEGASLSRAEYTFSNVTPAEYPEGIPIEFTLRAFRSLKGDIITGVQGTLTVQHPTKPIESNPFRFEVKEFQVDDQFIPLEMEGTNVTETGTLNLYEDLVDENGQVKIVVRCIDPGQYLGMTQSDLYLKPAENSFAWNLAKGFISIWLQMVLIISFGVMFSTFLNGSVAMLATFICVVLGFSAESIYEARYNQVVGRNMGGGPIESVVRLLRQDAFTTELDVESAPKMIIQGVDGVIMYCLDLIATALPNLPKMMQTAEFVASGFDVLGGLLARHVATTLCYLIMTCIIAYFFLKTREIAA</sequence>
<organism evidence="2 3">
    <name type="scientific">Rosistilla ulvae</name>
    <dbReference type="NCBI Taxonomy" id="1930277"/>
    <lineage>
        <taxon>Bacteria</taxon>
        <taxon>Pseudomonadati</taxon>
        <taxon>Planctomycetota</taxon>
        <taxon>Planctomycetia</taxon>
        <taxon>Pirellulales</taxon>
        <taxon>Pirellulaceae</taxon>
        <taxon>Rosistilla</taxon>
    </lineage>
</organism>
<dbReference type="EMBL" id="CP036261">
    <property type="protein sequence ID" value="QDS88675.1"/>
    <property type="molecule type" value="Genomic_DNA"/>
</dbReference>
<dbReference type="PANTHER" id="PTHR43471:SF10">
    <property type="entry name" value="SLL1107 PROTEIN"/>
    <property type="match status" value="1"/>
</dbReference>
<dbReference type="Proteomes" id="UP000319557">
    <property type="component" value="Chromosome"/>
</dbReference>
<dbReference type="KEGG" id="ruv:EC9_28660"/>
<reference evidence="2 3" key="1">
    <citation type="submission" date="2019-02" db="EMBL/GenBank/DDBJ databases">
        <title>Deep-cultivation of Planctomycetes and their phenomic and genomic characterization uncovers novel biology.</title>
        <authorList>
            <person name="Wiegand S."/>
            <person name="Jogler M."/>
            <person name="Boedeker C."/>
            <person name="Pinto D."/>
            <person name="Vollmers J."/>
            <person name="Rivas-Marin E."/>
            <person name="Kohn T."/>
            <person name="Peeters S.H."/>
            <person name="Heuer A."/>
            <person name="Rast P."/>
            <person name="Oberbeckmann S."/>
            <person name="Bunk B."/>
            <person name="Jeske O."/>
            <person name="Meyerdierks A."/>
            <person name="Storesund J.E."/>
            <person name="Kallscheuer N."/>
            <person name="Luecker S."/>
            <person name="Lage O.M."/>
            <person name="Pohl T."/>
            <person name="Merkel B.J."/>
            <person name="Hornburger P."/>
            <person name="Mueller R.-W."/>
            <person name="Bruemmer F."/>
            <person name="Labrenz M."/>
            <person name="Spormann A.M."/>
            <person name="Op den Camp H."/>
            <person name="Overmann J."/>
            <person name="Amann R."/>
            <person name="Jetten M.S.M."/>
            <person name="Mascher T."/>
            <person name="Medema M.H."/>
            <person name="Devos D.P."/>
            <person name="Kaster A.-K."/>
            <person name="Ovreas L."/>
            <person name="Rohde M."/>
            <person name="Galperin M.Y."/>
            <person name="Jogler C."/>
        </authorList>
    </citation>
    <scope>NUCLEOTIDE SEQUENCE [LARGE SCALE GENOMIC DNA]</scope>
    <source>
        <strain evidence="2 3">EC9</strain>
    </source>
</reference>
<proteinExistence type="predicted"/>
<dbReference type="OrthoDB" id="231083at2"/>
<dbReference type="RefSeq" id="WP_145346058.1">
    <property type="nucleotide sequence ID" value="NZ_CP036261.1"/>
</dbReference>
<evidence type="ECO:0000313" key="3">
    <source>
        <dbReference type="Proteomes" id="UP000319557"/>
    </source>
</evidence>
<feature type="transmembrane region" description="Helical" evidence="1">
    <location>
        <begin position="97"/>
        <end position="115"/>
    </location>
</feature>
<feature type="transmembrane region" description="Helical" evidence="1">
    <location>
        <begin position="490"/>
        <end position="510"/>
    </location>
</feature>
<gene>
    <name evidence="2" type="ORF">EC9_28660</name>
</gene>
<keyword evidence="1" id="KW-0472">Membrane</keyword>
<evidence type="ECO:0000313" key="2">
    <source>
        <dbReference type="EMBL" id="QDS88675.1"/>
    </source>
</evidence>
<keyword evidence="3" id="KW-1185">Reference proteome</keyword>
<evidence type="ECO:0000256" key="1">
    <source>
        <dbReference type="SAM" id="Phobius"/>
    </source>
</evidence>
<keyword evidence="1" id="KW-0812">Transmembrane</keyword>
<dbReference type="PANTHER" id="PTHR43471">
    <property type="entry name" value="ABC TRANSPORTER PERMEASE"/>
    <property type="match status" value="1"/>
</dbReference>
<feature type="transmembrane region" description="Helical" evidence="1">
    <location>
        <begin position="25"/>
        <end position="48"/>
    </location>
</feature>
<accession>A0A517M1C2</accession>
<feature type="transmembrane region" description="Helical" evidence="1">
    <location>
        <begin position="127"/>
        <end position="152"/>
    </location>
</feature>
<dbReference type="AlphaFoldDB" id="A0A517M1C2"/>
<protein>
    <submittedName>
        <fullName evidence="2">ABC-2 family transporter protein</fullName>
    </submittedName>
</protein>
<feature type="transmembrane region" description="Helical" evidence="1">
    <location>
        <begin position="173"/>
        <end position="199"/>
    </location>
</feature>
<keyword evidence="1" id="KW-1133">Transmembrane helix</keyword>